<gene>
    <name evidence="2" type="ORF">GCM10009097_38340</name>
</gene>
<keyword evidence="3" id="KW-1185">Reference proteome</keyword>
<dbReference type="PANTHER" id="PTHR47505">
    <property type="entry name" value="DNA UTILIZATION PROTEIN YHGH"/>
    <property type="match status" value="1"/>
</dbReference>
<reference evidence="3" key="1">
    <citation type="journal article" date="2019" name="Int. J. Syst. Evol. Microbiol.">
        <title>The Global Catalogue of Microorganisms (GCM) 10K type strain sequencing project: providing services to taxonomists for standard genome sequencing and annotation.</title>
        <authorList>
            <consortium name="The Broad Institute Genomics Platform"/>
            <consortium name="The Broad Institute Genome Sequencing Center for Infectious Disease"/>
            <person name="Wu L."/>
            <person name="Ma J."/>
        </authorList>
    </citation>
    <scope>NUCLEOTIDE SEQUENCE [LARGE SCALE GENOMIC DNA]</scope>
    <source>
        <strain evidence="3">JCM 14330</strain>
    </source>
</reference>
<dbReference type="RefSeq" id="WP_140416858.1">
    <property type="nucleotide sequence ID" value="NZ_BAAAEN010000016.1"/>
</dbReference>
<proteinExistence type="inferred from homology"/>
<dbReference type="EMBL" id="BAAAEN010000016">
    <property type="protein sequence ID" value="GAA0517206.1"/>
    <property type="molecule type" value="Genomic_DNA"/>
</dbReference>
<dbReference type="SUPFAM" id="SSF53271">
    <property type="entry name" value="PRTase-like"/>
    <property type="match status" value="1"/>
</dbReference>
<comment type="similarity">
    <text evidence="1">Belongs to the ComF/GntX family.</text>
</comment>
<dbReference type="InterPro" id="IPR000836">
    <property type="entry name" value="PRTase_dom"/>
</dbReference>
<dbReference type="InterPro" id="IPR029057">
    <property type="entry name" value="PRTase-like"/>
</dbReference>
<evidence type="ECO:0000313" key="3">
    <source>
        <dbReference type="Proteomes" id="UP001501706"/>
    </source>
</evidence>
<dbReference type="Proteomes" id="UP001501706">
    <property type="component" value="Unassembled WGS sequence"/>
</dbReference>
<dbReference type="Gene3D" id="3.40.50.2020">
    <property type="match status" value="1"/>
</dbReference>
<evidence type="ECO:0000313" key="2">
    <source>
        <dbReference type="EMBL" id="GAA0517206.1"/>
    </source>
</evidence>
<dbReference type="InterPro" id="IPR051910">
    <property type="entry name" value="ComF/GntX_DNA_util-trans"/>
</dbReference>
<dbReference type="CDD" id="cd06223">
    <property type="entry name" value="PRTases_typeI"/>
    <property type="match status" value="1"/>
</dbReference>
<accession>A0ABP3MEY3</accession>
<name>A0ABP3MEY3_9BURK</name>
<sequence length="266" mass="28359">MPGPFPMPRWRHLAARLRALVPSDCPLCAGRSRGGMLCAACEDAVCWTARTSPGLGLPWRCARCALPLPEHDTACPDCAGQVPAFTRTIIAFDYAPPADALVLQLKNGRRYGRADLLGNLLAEAVRHQARPLEPGTVLVPIPSSYASLRRRGFNPAAEIARALGRDLALPVRHDLLRRSREQAKQSGLGRLGRREAVRGLYACAPRAGGLRIGLVDDVMTTGSTLHAAAAALRMAGAASVVALAVARTPGQFPAGSRARPRAECRD</sequence>
<organism evidence="2 3">
    <name type="scientific">Pigmentiphaga daeguensis</name>
    <dbReference type="NCBI Taxonomy" id="414049"/>
    <lineage>
        <taxon>Bacteria</taxon>
        <taxon>Pseudomonadati</taxon>
        <taxon>Pseudomonadota</taxon>
        <taxon>Betaproteobacteria</taxon>
        <taxon>Burkholderiales</taxon>
        <taxon>Alcaligenaceae</taxon>
        <taxon>Pigmentiphaga</taxon>
    </lineage>
</organism>
<protein>
    <recommendedName>
        <fullName evidence="4">ComF family protein</fullName>
    </recommendedName>
</protein>
<evidence type="ECO:0008006" key="4">
    <source>
        <dbReference type="Google" id="ProtNLM"/>
    </source>
</evidence>
<dbReference type="PANTHER" id="PTHR47505:SF1">
    <property type="entry name" value="DNA UTILIZATION PROTEIN YHGH"/>
    <property type="match status" value="1"/>
</dbReference>
<evidence type="ECO:0000256" key="1">
    <source>
        <dbReference type="ARBA" id="ARBA00008007"/>
    </source>
</evidence>
<comment type="caution">
    <text evidence="2">The sequence shown here is derived from an EMBL/GenBank/DDBJ whole genome shotgun (WGS) entry which is preliminary data.</text>
</comment>